<dbReference type="EMBL" id="CP136521">
    <property type="protein sequence ID" value="WOD42166.1"/>
    <property type="molecule type" value="Genomic_DNA"/>
</dbReference>
<feature type="domain" description="Thymidylate synthase/dCMP hydroxymethylase" evidence="3">
    <location>
        <begin position="7"/>
        <end position="73"/>
    </location>
</feature>
<dbReference type="AlphaFoldDB" id="A0AA97HNL6"/>
<accession>A0AA97HNL6</accession>
<dbReference type="InterPro" id="IPR023451">
    <property type="entry name" value="Thymidate_synth/dCMP_Mease_dom"/>
</dbReference>
<keyword evidence="2" id="KW-0808">Transferase</keyword>
<proteinExistence type="predicted"/>
<evidence type="ECO:0000259" key="3">
    <source>
        <dbReference type="Pfam" id="PF00303"/>
    </source>
</evidence>
<dbReference type="GO" id="GO:0005829">
    <property type="term" value="C:cytosol"/>
    <property type="evidence" value="ECO:0007669"/>
    <property type="project" value="TreeGrafter"/>
</dbReference>
<organism evidence="4 5">
    <name type="scientific">Hwangdonia lutea</name>
    <dbReference type="NCBI Taxonomy" id="3075823"/>
    <lineage>
        <taxon>Bacteria</taxon>
        <taxon>Pseudomonadati</taxon>
        <taxon>Bacteroidota</taxon>
        <taxon>Flavobacteriia</taxon>
        <taxon>Flavobacteriales</taxon>
        <taxon>Flavobacteriaceae</taxon>
        <taxon>Hwangdonia</taxon>
    </lineage>
</organism>
<gene>
    <name evidence="4" type="ORF">RNZ46_09170</name>
</gene>
<dbReference type="PANTHER" id="PTHR11548">
    <property type="entry name" value="THYMIDYLATE SYNTHASE 1"/>
    <property type="match status" value="1"/>
</dbReference>
<dbReference type="SUPFAM" id="SSF55831">
    <property type="entry name" value="Thymidylate synthase/dCMP hydroxymethylase"/>
    <property type="match status" value="1"/>
</dbReference>
<dbReference type="PANTHER" id="PTHR11548:SF9">
    <property type="entry name" value="THYMIDYLATE SYNTHASE"/>
    <property type="match status" value="1"/>
</dbReference>
<sequence>MLKFVNRAFQQCGYALLTMMAQNCGCQVDEFILIFGNTHIYKNHYQQLELQLSRDSRPLPQMILKPEVKDISTLLLMIFIW</sequence>
<dbReference type="InterPro" id="IPR036926">
    <property type="entry name" value="Thymidate_synth/dCMP_Mease_sf"/>
</dbReference>
<dbReference type="GO" id="GO:0006231">
    <property type="term" value="P:dTMP biosynthetic process"/>
    <property type="evidence" value="ECO:0007669"/>
    <property type="project" value="TreeGrafter"/>
</dbReference>
<dbReference type="Gene3D" id="3.30.572.10">
    <property type="entry name" value="Thymidylate synthase/dCMP hydroxymethylase domain"/>
    <property type="match status" value="1"/>
</dbReference>
<dbReference type="KEGG" id="hws:RNZ46_09170"/>
<evidence type="ECO:0000256" key="2">
    <source>
        <dbReference type="ARBA" id="ARBA00022679"/>
    </source>
</evidence>
<evidence type="ECO:0000256" key="1">
    <source>
        <dbReference type="ARBA" id="ARBA00022603"/>
    </source>
</evidence>
<keyword evidence="1" id="KW-0489">Methyltransferase</keyword>
<evidence type="ECO:0000313" key="5">
    <source>
        <dbReference type="Proteomes" id="UP001302486"/>
    </source>
</evidence>
<dbReference type="InterPro" id="IPR045097">
    <property type="entry name" value="Thymidate_synth/dCMP_Mease"/>
</dbReference>
<dbReference type="GO" id="GO:0032259">
    <property type="term" value="P:methylation"/>
    <property type="evidence" value="ECO:0007669"/>
    <property type="project" value="UniProtKB-KW"/>
</dbReference>
<name>A0AA97HNL6_9FLAO</name>
<keyword evidence="5" id="KW-1185">Reference proteome</keyword>
<reference evidence="5" key="1">
    <citation type="submission" date="2024-06" db="EMBL/GenBank/DDBJ databases">
        <title>Hwangdonia haimaensis gen. nov., sp. nov., a member of the family Flavobacteriaceae isolated from the haima cold seep.</title>
        <authorList>
            <person name="Li J."/>
        </authorList>
    </citation>
    <scope>NUCLEOTIDE SEQUENCE [LARGE SCALE GENOMIC DNA]</scope>
    <source>
        <strain evidence="5">SCSIO 19198</strain>
    </source>
</reference>
<dbReference type="RefSeq" id="WP_316981911.1">
    <property type="nucleotide sequence ID" value="NZ_CP136521.1"/>
</dbReference>
<dbReference type="GO" id="GO:0004799">
    <property type="term" value="F:thymidylate synthase activity"/>
    <property type="evidence" value="ECO:0007669"/>
    <property type="project" value="TreeGrafter"/>
</dbReference>
<protein>
    <submittedName>
        <fullName evidence="4">Thymidylate synthase</fullName>
    </submittedName>
</protein>
<dbReference type="Pfam" id="PF00303">
    <property type="entry name" value="Thymidylat_synt"/>
    <property type="match status" value="1"/>
</dbReference>
<dbReference type="Proteomes" id="UP001302486">
    <property type="component" value="Chromosome"/>
</dbReference>
<evidence type="ECO:0000313" key="4">
    <source>
        <dbReference type="EMBL" id="WOD42166.1"/>
    </source>
</evidence>